<protein>
    <submittedName>
        <fullName evidence="4">Protein CPR-5-like isoform X2</fullName>
    </submittedName>
</protein>
<dbReference type="GO" id="GO:0006952">
    <property type="term" value="P:defense response"/>
    <property type="evidence" value="ECO:0007669"/>
    <property type="project" value="InterPro"/>
</dbReference>
<dbReference type="GO" id="GO:0010090">
    <property type="term" value="P:trichome morphogenesis"/>
    <property type="evidence" value="ECO:0007669"/>
    <property type="project" value="InterPro"/>
</dbReference>
<feature type="transmembrane region" description="Helical" evidence="2">
    <location>
        <begin position="495"/>
        <end position="520"/>
    </location>
</feature>
<feature type="region of interest" description="Disordered" evidence="1">
    <location>
        <begin position="31"/>
        <end position="67"/>
    </location>
</feature>
<evidence type="ECO:0000256" key="2">
    <source>
        <dbReference type="SAM" id="Phobius"/>
    </source>
</evidence>
<dbReference type="Proteomes" id="UP000504608">
    <property type="component" value="Unplaced"/>
</dbReference>
<gene>
    <name evidence="4" type="primary">LOC111478426</name>
</gene>
<proteinExistence type="predicted"/>
<keyword evidence="3" id="KW-1185">Reference proteome</keyword>
<keyword evidence="2" id="KW-0472">Membrane</keyword>
<feature type="region of interest" description="Disordered" evidence="1">
    <location>
        <begin position="214"/>
        <end position="243"/>
    </location>
</feature>
<dbReference type="GO" id="GO:0010150">
    <property type="term" value="P:leaf senescence"/>
    <property type="evidence" value="ECO:0007669"/>
    <property type="project" value="InterPro"/>
</dbReference>
<reference evidence="4" key="1">
    <citation type="submission" date="2025-08" db="UniProtKB">
        <authorList>
            <consortium name="RefSeq"/>
        </authorList>
    </citation>
    <scope>IDENTIFICATION</scope>
    <source>
        <tissue evidence="4">Young leaves</tissue>
    </source>
</reference>
<sequence>MVSQVTAPFQSAMDEAPICAPTCSAFVDETTDNDREEITAPDSSPGNSTRTLYDPPPCSNRYRKKKKKKKKVIIDNAQELIYSSSSCSSPARLIHRGVNCKRRRPKVLLVQPRRVDCDFESVALLLGMSFAAFVSQVFERQDMSSERMSVDHLSMICTSAIRESLVNVFGDKLDWFLKKFEKSFGSTLRTLRSISESSARTGVNFSSKRKEENITVDLTPDRKRDGTSSSSLEESSRTDAPVDQLSLIEEVNESVSDSLGRELALCRLTDDVPSIAPRPVGCHSNEVSVGTFERSVVEQARSNDLRTLEFGLALRKLKLKETQIALNCELNNLERSKLAMGISKASFKAEKFKNQLEDTRQSELLKNCRDCLVAGFLIMLVALSYGAYVYSYQRISEATSICTPTQDSKSWWMPNPMASLNSGWHMLRCQVQVVSRLAFGGIMILAIAYLLIQRSATSNQAMPVTFIVLLLGVACGLAGKFCIDTLGGSGLHWLMFWEIMCSMHLCANLFTSALFLILQGPVEVSQGKNRHSILPYWIRRAVFYALLLVFLPLLCGLIPFAGVGAWKDHFFLLVTELIAADGY</sequence>
<dbReference type="PANTHER" id="PTHR35322">
    <property type="entry name" value="PROTEIN CPR-5"/>
    <property type="match status" value="1"/>
</dbReference>
<dbReference type="RefSeq" id="XP_022978447.1">
    <property type="nucleotide sequence ID" value="XM_023122679.1"/>
</dbReference>
<evidence type="ECO:0000256" key="1">
    <source>
        <dbReference type="SAM" id="MobiDB-lite"/>
    </source>
</evidence>
<feature type="transmembrane region" description="Helical" evidence="2">
    <location>
        <begin position="433"/>
        <end position="452"/>
    </location>
</feature>
<dbReference type="InterPro" id="IPR044708">
    <property type="entry name" value="CPR5"/>
</dbReference>
<feature type="compositionally biased region" description="Polar residues" evidence="1">
    <location>
        <begin position="41"/>
        <end position="51"/>
    </location>
</feature>
<accession>A0A6J1IL50</accession>
<evidence type="ECO:0000313" key="4">
    <source>
        <dbReference type="RefSeq" id="XP_022978447.1"/>
    </source>
</evidence>
<organism evidence="3 4">
    <name type="scientific">Cucurbita maxima</name>
    <name type="common">Pumpkin</name>
    <name type="synonym">Winter squash</name>
    <dbReference type="NCBI Taxonomy" id="3661"/>
    <lineage>
        <taxon>Eukaryota</taxon>
        <taxon>Viridiplantae</taxon>
        <taxon>Streptophyta</taxon>
        <taxon>Embryophyta</taxon>
        <taxon>Tracheophyta</taxon>
        <taxon>Spermatophyta</taxon>
        <taxon>Magnoliopsida</taxon>
        <taxon>eudicotyledons</taxon>
        <taxon>Gunneridae</taxon>
        <taxon>Pentapetalae</taxon>
        <taxon>rosids</taxon>
        <taxon>fabids</taxon>
        <taxon>Cucurbitales</taxon>
        <taxon>Cucurbitaceae</taxon>
        <taxon>Cucurbiteae</taxon>
        <taxon>Cucurbita</taxon>
    </lineage>
</organism>
<dbReference type="GeneID" id="111478426"/>
<dbReference type="AlphaFoldDB" id="A0A6J1IL50"/>
<keyword evidence="2" id="KW-1133">Transmembrane helix</keyword>
<feature type="compositionally biased region" description="Basic and acidic residues" evidence="1">
    <location>
        <begin position="214"/>
        <end position="226"/>
    </location>
</feature>
<evidence type="ECO:0000313" key="3">
    <source>
        <dbReference type="Proteomes" id="UP000504608"/>
    </source>
</evidence>
<feature type="transmembrane region" description="Helical" evidence="2">
    <location>
        <begin position="371"/>
        <end position="390"/>
    </location>
</feature>
<feature type="transmembrane region" description="Helical" evidence="2">
    <location>
        <begin position="541"/>
        <end position="566"/>
    </location>
</feature>
<dbReference type="PANTHER" id="PTHR35322:SF2">
    <property type="entry name" value="PROTEIN CPR-5"/>
    <property type="match status" value="1"/>
</dbReference>
<name>A0A6J1IL50_CUCMA</name>
<keyword evidence="2" id="KW-0812">Transmembrane</keyword>
<feature type="transmembrane region" description="Helical" evidence="2">
    <location>
        <begin position="464"/>
        <end position="483"/>
    </location>
</feature>